<gene>
    <name evidence="2" type="ORF">SFRICE_027550</name>
</gene>
<name>A0A2H1W898_SPOFR</name>
<protein>
    <submittedName>
        <fullName evidence="2">SFRICE_027550</fullName>
    </submittedName>
</protein>
<proteinExistence type="predicted"/>
<dbReference type="EMBL" id="ODYU01006964">
    <property type="protein sequence ID" value="SOQ49288.1"/>
    <property type="molecule type" value="Genomic_DNA"/>
</dbReference>
<accession>A0A2H1W898</accession>
<evidence type="ECO:0000256" key="1">
    <source>
        <dbReference type="SAM" id="MobiDB-lite"/>
    </source>
</evidence>
<evidence type="ECO:0000313" key="2">
    <source>
        <dbReference type="EMBL" id="SOQ49288.1"/>
    </source>
</evidence>
<reference evidence="2" key="1">
    <citation type="submission" date="2016-07" db="EMBL/GenBank/DDBJ databases">
        <authorList>
            <person name="Bretaudeau A."/>
        </authorList>
    </citation>
    <scope>NUCLEOTIDE SEQUENCE</scope>
    <source>
        <strain evidence="2">Rice</strain>
        <tissue evidence="2">Whole body</tissue>
    </source>
</reference>
<feature type="region of interest" description="Disordered" evidence="1">
    <location>
        <begin position="41"/>
        <end position="60"/>
    </location>
</feature>
<sequence length="101" mass="11480">MRSLVDASQSSFPVEALQIKCGRAMLRYEWAGSTKVTFHKEETERVRERSSSRPGRDPEPRTIFGLIAYYDKWKIAVNGALLERLVSCPMMKGLDANLSIM</sequence>
<organism evidence="2">
    <name type="scientific">Spodoptera frugiperda</name>
    <name type="common">Fall armyworm</name>
    <dbReference type="NCBI Taxonomy" id="7108"/>
    <lineage>
        <taxon>Eukaryota</taxon>
        <taxon>Metazoa</taxon>
        <taxon>Ecdysozoa</taxon>
        <taxon>Arthropoda</taxon>
        <taxon>Hexapoda</taxon>
        <taxon>Insecta</taxon>
        <taxon>Pterygota</taxon>
        <taxon>Neoptera</taxon>
        <taxon>Endopterygota</taxon>
        <taxon>Lepidoptera</taxon>
        <taxon>Glossata</taxon>
        <taxon>Ditrysia</taxon>
        <taxon>Noctuoidea</taxon>
        <taxon>Noctuidae</taxon>
        <taxon>Amphipyrinae</taxon>
        <taxon>Spodoptera</taxon>
    </lineage>
</organism>
<dbReference type="AlphaFoldDB" id="A0A2H1W898"/>